<comment type="caution">
    <text evidence="1">The sequence shown here is derived from an EMBL/GenBank/DDBJ whole genome shotgun (WGS) entry which is preliminary data.</text>
</comment>
<reference evidence="1 2" key="1">
    <citation type="journal article" date="2016" name="Nat. Commun.">
        <title>Thousands of microbial genomes shed light on interconnected biogeochemical processes in an aquifer system.</title>
        <authorList>
            <person name="Anantharaman K."/>
            <person name="Brown C.T."/>
            <person name="Hug L.A."/>
            <person name="Sharon I."/>
            <person name="Castelle C.J."/>
            <person name="Probst A.J."/>
            <person name="Thomas B.C."/>
            <person name="Singh A."/>
            <person name="Wilkins M.J."/>
            <person name="Karaoz U."/>
            <person name="Brodie E.L."/>
            <person name="Williams K.H."/>
            <person name="Hubbard S.S."/>
            <person name="Banfield J.F."/>
        </authorList>
    </citation>
    <scope>NUCLEOTIDE SEQUENCE [LARGE SCALE GENOMIC DNA]</scope>
</reference>
<dbReference type="AlphaFoldDB" id="A0A1G2CTP7"/>
<evidence type="ECO:0000313" key="1">
    <source>
        <dbReference type="EMBL" id="OGZ04759.1"/>
    </source>
</evidence>
<dbReference type="EMBL" id="MHLH01000002">
    <property type="protein sequence ID" value="OGZ04759.1"/>
    <property type="molecule type" value="Genomic_DNA"/>
</dbReference>
<organism evidence="1 2">
    <name type="scientific">Candidatus Lloydbacteria bacterium RIFCSPHIGHO2_01_FULL_41_20</name>
    <dbReference type="NCBI Taxonomy" id="1798657"/>
    <lineage>
        <taxon>Bacteria</taxon>
        <taxon>Candidatus Lloydiibacteriota</taxon>
    </lineage>
</organism>
<dbReference type="Proteomes" id="UP000178841">
    <property type="component" value="Unassembled WGS sequence"/>
</dbReference>
<evidence type="ECO:0000313" key="2">
    <source>
        <dbReference type="Proteomes" id="UP000178841"/>
    </source>
</evidence>
<accession>A0A1G2CTP7</accession>
<sequence>MLRGLSSIIGTRQDLGKIRSTSEAIPLEKGGTLVLRKEGVAVKMDFHIPVNNGKDSYATVLKEMREKDLAGLLEQQLGNLTFLLGKKKKNRKKLSVTLTLRDEKKIRSALKKLS</sequence>
<protein>
    <submittedName>
        <fullName evidence="1">Uncharacterized protein</fullName>
    </submittedName>
</protein>
<name>A0A1G2CTP7_9BACT</name>
<gene>
    <name evidence="1" type="ORF">A2648_02870</name>
</gene>
<proteinExistence type="predicted"/>